<dbReference type="EMBL" id="JBFXLQ010000042">
    <property type="protein sequence ID" value="KAL2864253.1"/>
    <property type="molecule type" value="Genomic_DNA"/>
</dbReference>
<dbReference type="Pfam" id="PF00107">
    <property type="entry name" value="ADH_zinc_N"/>
    <property type="match status" value="1"/>
</dbReference>
<evidence type="ECO:0000313" key="8">
    <source>
        <dbReference type="Proteomes" id="UP001610432"/>
    </source>
</evidence>
<name>A0ABR4LLG2_9EURO</name>
<dbReference type="CDD" id="cd08249">
    <property type="entry name" value="enoyl_reductase_like"/>
    <property type="match status" value="1"/>
</dbReference>
<evidence type="ECO:0000256" key="2">
    <source>
        <dbReference type="ARBA" id="ARBA00011245"/>
    </source>
</evidence>
<comment type="similarity">
    <text evidence="1">Belongs to the zinc-containing alcohol dehydrogenase family.</text>
</comment>
<comment type="caution">
    <text evidence="7">The sequence shown here is derived from an EMBL/GenBank/DDBJ whole genome shotgun (WGS) entry which is preliminary data.</text>
</comment>
<organism evidence="7 8">
    <name type="scientific">Aspergillus lucknowensis</name>
    <dbReference type="NCBI Taxonomy" id="176173"/>
    <lineage>
        <taxon>Eukaryota</taxon>
        <taxon>Fungi</taxon>
        <taxon>Dikarya</taxon>
        <taxon>Ascomycota</taxon>
        <taxon>Pezizomycotina</taxon>
        <taxon>Eurotiomycetes</taxon>
        <taxon>Eurotiomycetidae</taxon>
        <taxon>Eurotiales</taxon>
        <taxon>Aspergillaceae</taxon>
        <taxon>Aspergillus</taxon>
        <taxon>Aspergillus subgen. Nidulantes</taxon>
    </lineage>
</organism>
<dbReference type="SMART" id="SM00829">
    <property type="entry name" value="PKS_ER"/>
    <property type="match status" value="1"/>
</dbReference>
<sequence length="369" mass="39456">MPSATTTFALSAPIPPAQTAIVQGEAGELYVKHDSPTPQPAPDQILVKVAAVALNPCDFKMAERFPSPGAVDGCDFSGIVVGIGADAARTSTFALGDRVFGAVHGSNPIDLLTGSFAEYVAIDAGFLFRTPAVLDDETAAGIGATGLGTLGLALYKTLQLKGTPEQPIGNGEYVLVYGGSTSVGTMAIQLLKLSGYRAIATCSPKNFDLVRSYGAEHVFDYNDPDVASKIRTLTRNSLRFALDIITEVKTTKHCYAAIGRAGGRYACLEKYADHLHTRKTVTPELVMGIRILGKRIALDHGYGSEASPELREFGVKWYQILQKLIDEGKIRSHPIKLIPDRFEGILNGLPLLKSRVVSAQKMVVPIANL</sequence>
<dbReference type="PANTHER" id="PTHR45348">
    <property type="entry name" value="HYPOTHETICAL OXIDOREDUCTASE (EUROFUNG)"/>
    <property type="match status" value="1"/>
</dbReference>
<dbReference type="RefSeq" id="XP_070883232.1">
    <property type="nucleotide sequence ID" value="XM_071033556.1"/>
</dbReference>
<dbReference type="InterPro" id="IPR011032">
    <property type="entry name" value="GroES-like_sf"/>
</dbReference>
<dbReference type="PANTHER" id="PTHR45348:SF1">
    <property type="entry name" value="TRANS-ENOYL REDUCTASE STHE"/>
    <property type="match status" value="1"/>
</dbReference>
<dbReference type="InterPro" id="IPR013154">
    <property type="entry name" value="ADH-like_N"/>
</dbReference>
<dbReference type="Gene3D" id="3.40.50.720">
    <property type="entry name" value="NAD(P)-binding Rossmann-like Domain"/>
    <property type="match status" value="1"/>
</dbReference>
<dbReference type="GeneID" id="98148628"/>
<dbReference type="SUPFAM" id="SSF50129">
    <property type="entry name" value="GroES-like"/>
    <property type="match status" value="1"/>
</dbReference>
<feature type="domain" description="Enoyl reductase (ER)" evidence="6">
    <location>
        <begin position="24"/>
        <end position="298"/>
    </location>
</feature>
<dbReference type="InterPro" id="IPR047122">
    <property type="entry name" value="Trans-enoyl_RdTase-like"/>
</dbReference>
<comment type="subunit">
    <text evidence="2">Monomer.</text>
</comment>
<evidence type="ECO:0000256" key="1">
    <source>
        <dbReference type="ARBA" id="ARBA00008072"/>
    </source>
</evidence>
<evidence type="ECO:0000313" key="7">
    <source>
        <dbReference type="EMBL" id="KAL2864253.1"/>
    </source>
</evidence>
<dbReference type="Pfam" id="PF08240">
    <property type="entry name" value="ADH_N"/>
    <property type="match status" value="1"/>
</dbReference>
<gene>
    <name evidence="7" type="ORF">BJX67DRAFT_383915</name>
</gene>
<evidence type="ECO:0000256" key="5">
    <source>
        <dbReference type="ARBA" id="ARBA00023002"/>
    </source>
</evidence>
<dbReference type="Gene3D" id="3.90.180.10">
    <property type="entry name" value="Medium-chain alcohol dehydrogenases, catalytic domain"/>
    <property type="match status" value="1"/>
</dbReference>
<dbReference type="InterPro" id="IPR020843">
    <property type="entry name" value="ER"/>
</dbReference>
<dbReference type="InterPro" id="IPR036291">
    <property type="entry name" value="NAD(P)-bd_dom_sf"/>
</dbReference>
<keyword evidence="5" id="KW-0560">Oxidoreductase</keyword>
<evidence type="ECO:0000259" key="6">
    <source>
        <dbReference type="SMART" id="SM00829"/>
    </source>
</evidence>
<evidence type="ECO:0000256" key="3">
    <source>
        <dbReference type="ARBA" id="ARBA00022741"/>
    </source>
</evidence>
<reference evidence="7 8" key="1">
    <citation type="submission" date="2024-07" db="EMBL/GenBank/DDBJ databases">
        <title>Section-level genome sequencing and comparative genomics of Aspergillus sections Usti and Cavernicolus.</title>
        <authorList>
            <consortium name="Lawrence Berkeley National Laboratory"/>
            <person name="Nybo J.L."/>
            <person name="Vesth T.C."/>
            <person name="Theobald S."/>
            <person name="Frisvad J.C."/>
            <person name="Larsen T.O."/>
            <person name="Kjaerboelling I."/>
            <person name="Rothschild-Mancinelli K."/>
            <person name="Lyhne E.K."/>
            <person name="Kogle M.E."/>
            <person name="Barry K."/>
            <person name="Clum A."/>
            <person name="Na H."/>
            <person name="Ledsgaard L."/>
            <person name="Lin J."/>
            <person name="Lipzen A."/>
            <person name="Kuo A."/>
            <person name="Riley R."/>
            <person name="Mondo S."/>
            <person name="Labutti K."/>
            <person name="Haridas S."/>
            <person name="Pangalinan J."/>
            <person name="Salamov A.A."/>
            <person name="Simmons B.A."/>
            <person name="Magnuson J.K."/>
            <person name="Chen J."/>
            <person name="Drula E."/>
            <person name="Henrissat B."/>
            <person name="Wiebenga A."/>
            <person name="Lubbers R.J."/>
            <person name="Gomes A.C."/>
            <person name="Macurrencykelacurrency M.R."/>
            <person name="Stajich J."/>
            <person name="Grigoriev I.V."/>
            <person name="Mortensen U.H."/>
            <person name="De Vries R.P."/>
            <person name="Baker S.E."/>
            <person name="Andersen M.R."/>
        </authorList>
    </citation>
    <scope>NUCLEOTIDE SEQUENCE [LARGE SCALE GENOMIC DNA]</scope>
    <source>
        <strain evidence="7 8">CBS 449.75</strain>
    </source>
</reference>
<protein>
    <submittedName>
        <fullName evidence="7">Chaperonin 10-like protein</fullName>
    </submittedName>
</protein>
<accession>A0ABR4LLG2</accession>
<evidence type="ECO:0000256" key="4">
    <source>
        <dbReference type="ARBA" id="ARBA00022857"/>
    </source>
</evidence>
<keyword evidence="8" id="KW-1185">Reference proteome</keyword>
<dbReference type="Proteomes" id="UP001610432">
    <property type="component" value="Unassembled WGS sequence"/>
</dbReference>
<proteinExistence type="inferred from homology"/>
<keyword evidence="3" id="KW-0547">Nucleotide-binding</keyword>
<dbReference type="InterPro" id="IPR013149">
    <property type="entry name" value="ADH-like_C"/>
</dbReference>
<dbReference type="SUPFAM" id="SSF51735">
    <property type="entry name" value="NAD(P)-binding Rossmann-fold domains"/>
    <property type="match status" value="1"/>
</dbReference>
<keyword evidence="4" id="KW-0521">NADP</keyword>